<feature type="domain" description="Condensin II complex subunit H2 middle" evidence="10">
    <location>
        <begin position="179"/>
        <end position="259"/>
    </location>
</feature>
<dbReference type="AlphaFoldDB" id="A0AAD8I7U2"/>
<dbReference type="Pfam" id="PF06278">
    <property type="entry name" value="CNDH2_N"/>
    <property type="match status" value="1"/>
</dbReference>
<dbReference type="Proteomes" id="UP001237642">
    <property type="component" value="Unassembled WGS sequence"/>
</dbReference>
<evidence type="ECO:0000256" key="2">
    <source>
        <dbReference type="ARBA" id="ARBA00007844"/>
    </source>
</evidence>
<dbReference type="InterPro" id="IPR031737">
    <property type="entry name" value="CNDH2_C"/>
</dbReference>
<dbReference type="InterPro" id="IPR023093">
    <property type="entry name" value="ScpA-like_C"/>
</dbReference>
<dbReference type="GO" id="GO:0003682">
    <property type="term" value="F:chromatin binding"/>
    <property type="evidence" value="ECO:0007669"/>
    <property type="project" value="TreeGrafter"/>
</dbReference>
<dbReference type="GO" id="GO:0051306">
    <property type="term" value="P:mitotic sister chromatid separation"/>
    <property type="evidence" value="ECO:0007669"/>
    <property type="project" value="TreeGrafter"/>
</dbReference>
<protein>
    <recommendedName>
        <fullName evidence="3">Condensin-2 complex subunit H2</fullName>
    </recommendedName>
    <alternativeName>
        <fullName evidence="6">Non-SMC condensin II complex subunit H2</fullName>
    </alternativeName>
</protein>
<feature type="domain" description="Condensin II complex subunit H2 N-terminal" evidence="8">
    <location>
        <begin position="88"/>
        <end position="146"/>
    </location>
</feature>
<sequence length="459" mass="51218">MSRNGEKSSSCDHANEIHHCDKEFDSILNVIRKSNMDPYKICLKRIIGELPVRDAEFDSVEKFKKRLVEICNEEINEDFINMDFDLLSKCCKEIINTNYGSINFDKAALLLESSAKVYSSKVDHLHSLVTQAAKNAKKRSQPEQTEEDDFWVPDDIEVDPNCTLSPDDTTASLINFVKPPADLVLDGDGLDATGDGETLESYSLAKSVLYRDFLLLDPCDTAAVDEYLKGQVDVRKGKHGGDKGSSQSSKSSDGRYPADGGYPVPRIVHEDDSAHCHSDSSGHENPVPDAKIEEYLHPLLDSSLANINESEEQTEMAARVSLWKQKIKQDLEEHEARPAFDVNDHGKKVLQKLSESGDLENKVPFADVVLGEEKHDVARSFSAVLHLANNDNIDLQKSDTDDEEVMSASPFTVKFLRLLKRQPEPEVQFQSSKRRAVSQTNKGESKDMRGSSGKENCEP</sequence>
<keyword evidence="5" id="KW-0539">Nucleus</keyword>
<feature type="domain" description="Condensin-2 complex subunit H2 C-terminal" evidence="9">
    <location>
        <begin position="294"/>
        <end position="418"/>
    </location>
</feature>
<evidence type="ECO:0000313" key="12">
    <source>
        <dbReference type="Proteomes" id="UP001237642"/>
    </source>
</evidence>
<dbReference type="GO" id="GO:0000796">
    <property type="term" value="C:condensin complex"/>
    <property type="evidence" value="ECO:0007669"/>
    <property type="project" value="TreeGrafter"/>
</dbReference>
<evidence type="ECO:0000256" key="5">
    <source>
        <dbReference type="ARBA" id="ARBA00023242"/>
    </source>
</evidence>
<dbReference type="InterPro" id="IPR031719">
    <property type="entry name" value="H2_M"/>
</dbReference>
<gene>
    <name evidence="11" type="ORF">POM88_027029</name>
</gene>
<evidence type="ECO:0000259" key="9">
    <source>
        <dbReference type="Pfam" id="PF16858"/>
    </source>
</evidence>
<evidence type="ECO:0000259" key="10">
    <source>
        <dbReference type="Pfam" id="PF16869"/>
    </source>
</evidence>
<dbReference type="Gene3D" id="1.10.10.580">
    <property type="entry name" value="Structural maintenance of chromosome 1. Chain E"/>
    <property type="match status" value="1"/>
</dbReference>
<keyword evidence="4" id="KW-0226">DNA condensation</keyword>
<evidence type="ECO:0000259" key="8">
    <source>
        <dbReference type="Pfam" id="PF06278"/>
    </source>
</evidence>
<dbReference type="EMBL" id="JAUIZM010000006">
    <property type="protein sequence ID" value="KAK1380285.1"/>
    <property type="molecule type" value="Genomic_DNA"/>
</dbReference>
<dbReference type="Pfam" id="PF16869">
    <property type="entry name" value="CNDH2_M"/>
    <property type="match status" value="1"/>
</dbReference>
<proteinExistence type="inferred from homology"/>
<evidence type="ECO:0000256" key="6">
    <source>
        <dbReference type="ARBA" id="ARBA00030479"/>
    </source>
</evidence>
<reference evidence="11" key="2">
    <citation type="submission" date="2023-05" db="EMBL/GenBank/DDBJ databases">
        <authorList>
            <person name="Schelkunov M.I."/>
        </authorList>
    </citation>
    <scope>NUCLEOTIDE SEQUENCE</scope>
    <source>
        <strain evidence="11">Hsosn_3</strain>
        <tissue evidence="11">Leaf</tissue>
    </source>
</reference>
<evidence type="ECO:0000256" key="1">
    <source>
        <dbReference type="ARBA" id="ARBA00004123"/>
    </source>
</evidence>
<accession>A0AAD8I7U2</accession>
<dbReference type="Pfam" id="PF16858">
    <property type="entry name" value="CNDH2_C"/>
    <property type="match status" value="1"/>
</dbReference>
<name>A0AAD8I7U2_9APIA</name>
<evidence type="ECO:0000313" key="11">
    <source>
        <dbReference type="EMBL" id="KAK1380285.1"/>
    </source>
</evidence>
<dbReference type="InterPro" id="IPR009378">
    <property type="entry name" value="H2_N"/>
</dbReference>
<organism evidence="11 12">
    <name type="scientific">Heracleum sosnowskyi</name>
    <dbReference type="NCBI Taxonomy" id="360622"/>
    <lineage>
        <taxon>Eukaryota</taxon>
        <taxon>Viridiplantae</taxon>
        <taxon>Streptophyta</taxon>
        <taxon>Embryophyta</taxon>
        <taxon>Tracheophyta</taxon>
        <taxon>Spermatophyta</taxon>
        <taxon>Magnoliopsida</taxon>
        <taxon>eudicotyledons</taxon>
        <taxon>Gunneridae</taxon>
        <taxon>Pentapetalae</taxon>
        <taxon>asterids</taxon>
        <taxon>campanulids</taxon>
        <taxon>Apiales</taxon>
        <taxon>Apiaceae</taxon>
        <taxon>Apioideae</taxon>
        <taxon>apioid superclade</taxon>
        <taxon>Tordylieae</taxon>
        <taxon>Tordyliinae</taxon>
        <taxon>Heracleum</taxon>
    </lineage>
</organism>
<evidence type="ECO:0000256" key="7">
    <source>
        <dbReference type="SAM" id="MobiDB-lite"/>
    </source>
</evidence>
<comment type="caution">
    <text evidence="11">The sequence shown here is derived from an EMBL/GenBank/DDBJ whole genome shotgun (WGS) entry which is preliminary data.</text>
</comment>
<reference evidence="11" key="1">
    <citation type="submission" date="2023-02" db="EMBL/GenBank/DDBJ databases">
        <title>Genome of toxic invasive species Heracleum sosnowskyi carries increased number of genes despite the absence of recent whole-genome duplications.</title>
        <authorList>
            <person name="Schelkunov M."/>
            <person name="Shtratnikova V."/>
            <person name="Makarenko M."/>
            <person name="Klepikova A."/>
            <person name="Omelchenko D."/>
            <person name="Novikova G."/>
            <person name="Obukhova E."/>
            <person name="Bogdanov V."/>
            <person name="Penin A."/>
            <person name="Logacheva M."/>
        </authorList>
    </citation>
    <scope>NUCLEOTIDE SEQUENCE</scope>
    <source>
        <strain evidence="11">Hsosn_3</strain>
        <tissue evidence="11">Leaf</tissue>
    </source>
</reference>
<dbReference type="GO" id="GO:0005634">
    <property type="term" value="C:nucleus"/>
    <property type="evidence" value="ECO:0007669"/>
    <property type="project" value="UniProtKB-SubCell"/>
</dbReference>
<feature type="region of interest" description="Disordered" evidence="7">
    <location>
        <begin position="424"/>
        <end position="459"/>
    </location>
</feature>
<evidence type="ECO:0000256" key="3">
    <source>
        <dbReference type="ARBA" id="ARBA00016903"/>
    </source>
</evidence>
<dbReference type="PANTHER" id="PTHR14324">
    <property type="entry name" value="CONDENSIN-2 COMPLEX SUBUNIT H2"/>
    <property type="match status" value="1"/>
</dbReference>
<feature type="compositionally biased region" description="Basic and acidic residues" evidence="7">
    <location>
        <begin position="267"/>
        <end position="282"/>
    </location>
</feature>
<dbReference type="InterPro" id="IPR031739">
    <property type="entry name" value="Ncaph2"/>
</dbReference>
<dbReference type="PANTHER" id="PTHR14324:SF3">
    <property type="entry name" value="CONDENSIN-2 COMPLEX SUBUNIT H2"/>
    <property type="match status" value="1"/>
</dbReference>
<evidence type="ECO:0000256" key="4">
    <source>
        <dbReference type="ARBA" id="ARBA00023067"/>
    </source>
</evidence>
<dbReference type="GO" id="GO:0010032">
    <property type="term" value="P:meiotic chromosome condensation"/>
    <property type="evidence" value="ECO:0007669"/>
    <property type="project" value="TreeGrafter"/>
</dbReference>
<comment type="similarity">
    <text evidence="2">Belongs to the CND2 H2 (condensin-2 subunit 2) family.</text>
</comment>
<feature type="region of interest" description="Disordered" evidence="7">
    <location>
        <begin position="234"/>
        <end position="288"/>
    </location>
</feature>
<comment type="subcellular location">
    <subcellularLocation>
        <location evidence="1">Nucleus</location>
    </subcellularLocation>
</comment>
<keyword evidence="12" id="KW-1185">Reference proteome</keyword>